<evidence type="ECO:0000313" key="16">
    <source>
        <dbReference type="EMBL" id="CAH1785151.1"/>
    </source>
</evidence>
<evidence type="ECO:0000256" key="6">
    <source>
        <dbReference type="ARBA" id="ARBA00022824"/>
    </source>
</evidence>
<evidence type="ECO:0000256" key="3">
    <source>
        <dbReference type="ARBA" id="ARBA00004240"/>
    </source>
</evidence>
<evidence type="ECO:0000256" key="4">
    <source>
        <dbReference type="ARBA" id="ARBA00022516"/>
    </source>
</evidence>
<protein>
    <recommendedName>
        <fullName evidence="14">Protein SERAC1</fullName>
    </recommendedName>
    <alternativeName>
        <fullName evidence="15">Serine active site-containing protein 1</fullName>
    </alternativeName>
</protein>
<comment type="similarity">
    <text evidence="13">Belongs to the SERAC1 family.</text>
</comment>
<keyword evidence="5" id="KW-0812">Transmembrane</keyword>
<dbReference type="PANTHER" id="PTHR48182:SF2">
    <property type="entry name" value="PROTEIN SERAC1"/>
    <property type="match status" value="1"/>
</dbReference>
<dbReference type="GO" id="GO:0016020">
    <property type="term" value="C:membrane"/>
    <property type="evidence" value="ECO:0007669"/>
    <property type="project" value="UniProtKB-SubCell"/>
</dbReference>
<evidence type="ECO:0000256" key="5">
    <source>
        <dbReference type="ARBA" id="ARBA00022692"/>
    </source>
</evidence>
<dbReference type="GO" id="GO:0005783">
    <property type="term" value="C:endoplasmic reticulum"/>
    <property type="evidence" value="ECO:0007669"/>
    <property type="project" value="UniProtKB-SubCell"/>
</dbReference>
<comment type="caution">
    <text evidence="16">The sequence shown here is derived from an EMBL/GenBank/DDBJ whole genome shotgun (WGS) entry which is preliminary data.</text>
</comment>
<evidence type="ECO:0000256" key="15">
    <source>
        <dbReference type="ARBA" id="ARBA00041701"/>
    </source>
</evidence>
<dbReference type="InterPro" id="IPR011989">
    <property type="entry name" value="ARM-like"/>
</dbReference>
<evidence type="ECO:0000313" key="17">
    <source>
        <dbReference type="Proteomes" id="UP000749559"/>
    </source>
</evidence>
<evidence type="ECO:0000256" key="12">
    <source>
        <dbReference type="ARBA" id="ARBA00023264"/>
    </source>
</evidence>
<name>A0A8J1T4T4_OWEFU</name>
<dbReference type="OrthoDB" id="5086500at2759"/>
<sequence length="672" mass="75439">MQEGKGLKKLENVGMNGAGLFRGLCTRIKAKRFRLKRRGKVVLLGVSSVIISGALFQKQLNSLFDNLQTTDDVFEAERENARALYIYANNSKCSEDCKKSLSLGIDDCTCQDVKKKRVWFPWVQSHSHNRWTLLRLAQSNDHNVRLMGVEALSKQTDWCDSDYLEIAQACDARTLIGLARSPETDLRFFLPPPKLPYVEESLEDQFRKLLSALPNEGIDKCTSYFTSTALQEGKHADADDKGGLWCFGGNGLAFTQSLSSAPDEKVEQFCLQALSSHSKILSHCEQIVEHGGLQMLLRASYERSRSLKIQRIVARIIGNIAVCPNLAENIVQAGWVTILAGWLRSNDFALASHAARALANLDTDFGTKKYQPGVYLYHPQFRSSEPVYADIVFVHGLLGGAFKTWRQQDTASPNLMQTESDTESDDPYTHCWPKDWLAKDCPNIRVVAVDYTTYLSEWAPKCPYEAERRSLSVRAAEMLEKLYKTGLGNRPIIWVGHSMGGLLIKQMLTSAYKSPYTDLRKVATNTRGIALYSAPHKGAPLAAYSQQAKLILNPSVEVQELCQDSEMLQRLHRDFKEMMFDLGVPLLSFGEKQSMDIGMNVKTLIVPKESSDPGFGEYHAIDVNHLDICKPKNKESSLYKLLQGFVNDCVPQNLVENILEANIPDEYVFPDL</sequence>
<comment type="subcellular location">
    <subcellularLocation>
        <location evidence="3">Endoplasmic reticulum</location>
    </subcellularLocation>
    <subcellularLocation>
        <location evidence="1">Membrane</location>
        <topology evidence="1">Single-pass membrane protein</topology>
    </subcellularLocation>
    <subcellularLocation>
        <location evidence="2">Mitochondrion</location>
    </subcellularLocation>
</comment>
<keyword evidence="10" id="KW-0472">Membrane</keyword>
<keyword evidence="6" id="KW-0256">Endoplasmic reticulum</keyword>
<keyword evidence="17" id="KW-1185">Reference proteome</keyword>
<dbReference type="Gene3D" id="3.40.50.1820">
    <property type="entry name" value="alpha/beta hydrolase"/>
    <property type="match status" value="1"/>
</dbReference>
<keyword evidence="11" id="KW-0594">Phospholipid biosynthesis</keyword>
<evidence type="ECO:0000256" key="9">
    <source>
        <dbReference type="ARBA" id="ARBA00023128"/>
    </source>
</evidence>
<dbReference type="EMBL" id="CAIIXF020000005">
    <property type="protein sequence ID" value="CAH1785151.1"/>
    <property type="molecule type" value="Genomic_DNA"/>
</dbReference>
<keyword evidence="4" id="KW-0444">Lipid biosynthesis</keyword>
<dbReference type="AlphaFoldDB" id="A0A8J1T4T4"/>
<dbReference type="Gene3D" id="1.25.10.10">
    <property type="entry name" value="Leucine-rich Repeat Variant"/>
    <property type="match status" value="1"/>
</dbReference>
<keyword evidence="9" id="KW-0496">Mitochondrion</keyword>
<dbReference type="InterPro" id="IPR029058">
    <property type="entry name" value="AB_hydrolase_fold"/>
</dbReference>
<dbReference type="PANTHER" id="PTHR48182">
    <property type="entry name" value="PROTEIN SERAC1"/>
    <property type="match status" value="1"/>
</dbReference>
<dbReference type="InterPro" id="IPR016024">
    <property type="entry name" value="ARM-type_fold"/>
</dbReference>
<dbReference type="Proteomes" id="UP000749559">
    <property type="component" value="Unassembled WGS sequence"/>
</dbReference>
<dbReference type="SUPFAM" id="SSF53474">
    <property type="entry name" value="alpha/beta-Hydrolases"/>
    <property type="match status" value="1"/>
</dbReference>
<evidence type="ECO:0000256" key="8">
    <source>
        <dbReference type="ARBA" id="ARBA00023098"/>
    </source>
</evidence>
<dbReference type="GO" id="GO:0005739">
    <property type="term" value="C:mitochondrion"/>
    <property type="evidence" value="ECO:0007669"/>
    <property type="project" value="UniProtKB-SubCell"/>
</dbReference>
<keyword evidence="12" id="KW-1208">Phospholipid metabolism</keyword>
<organism evidence="16 17">
    <name type="scientific">Owenia fusiformis</name>
    <name type="common">Polychaete worm</name>
    <dbReference type="NCBI Taxonomy" id="6347"/>
    <lineage>
        <taxon>Eukaryota</taxon>
        <taxon>Metazoa</taxon>
        <taxon>Spiralia</taxon>
        <taxon>Lophotrochozoa</taxon>
        <taxon>Annelida</taxon>
        <taxon>Polychaeta</taxon>
        <taxon>Sedentaria</taxon>
        <taxon>Canalipalpata</taxon>
        <taxon>Sabellida</taxon>
        <taxon>Oweniida</taxon>
        <taxon>Oweniidae</taxon>
        <taxon>Owenia</taxon>
    </lineage>
</organism>
<dbReference type="SUPFAM" id="SSF48371">
    <property type="entry name" value="ARM repeat"/>
    <property type="match status" value="1"/>
</dbReference>
<keyword evidence="7" id="KW-1133">Transmembrane helix</keyword>
<evidence type="ECO:0000256" key="7">
    <source>
        <dbReference type="ARBA" id="ARBA00022989"/>
    </source>
</evidence>
<accession>A0A8J1T4T4</accession>
<dbReference type="InterPro" id="IPR052374">
    <property type="entry name" value="SERAC1"/>
</dbReference>
<proteinExistence type="inferred from homology"/>
<evidence type="ECO:0000256" key="13">
    <source>
        <dbReference type="ARBA" id="ARBA00038024"/>
    </source>
</evidence>
<evidence type="ECO:0000256" key="10">
    <source>
        <dbReference type="ARBA" id="ARBA00023136"/>
    </source>
</evidence>
<dbReference type="GO" id="GO:0008654">
    <property type="term" value="P:phospholipid biosynthetic process"/>
    <property type="evidence" value="ECO:0007669"/>
    <property type="project" value="UniProtKB-KW"/>
</dbReference>
<evidence type="ECO:0000256" key="1">
    <source>
        <dbReference type="ARBA" id="ARBA00004167"/>
    </source>
</evidence>
<gene>
    <name evidence="16" type="ORF">OFUS_LOCUS11253</name>
</gene>
<evidence type="ECO:0000256" key="2">
    <source>
        <dbReference type="ARBA" id="ARBA00004173"/>
    </source>
</evidence>
<keyword evidence="8" id="KW-0443">Lipid metabolism</keyword>
<evidence type="ECO:0000256" key="14">
    <source>
        <dbReference type="ARBA" id="ARBA00040991"/>
    </source>
</evidence>
<evidence type="ECO:0000256" key="11">
    <source>
        <dbReference type="ARBA" id="ARBA00023209"/>
    </source>
</evidence>
<reference evidence="16" key="1">
    <citation type="submission" date="2022-03" db="EMBL/GenBank/DDBJ databases">
        <authorList>
            <person name="Martin C."/>
        </authorList>
    </citation>
    <scope>NUCLEOTIDE SEQUENCE</scope>
</reference>